<sequence length="249" mass="28364">MKSLCFIIGILCSVNLMSAQSIEGSWRLISLNDEAVTDREVIKIVTENYFALGSKTLADNSFLGAAGGEYKIKNGKLIEKRDFDTYDASKINEERAYKLSWIDEAKLKISDDNHIKVWQRLSKEEDKLSGNWVITGRKRGDKMNEMTPGDRRTIKILNANRFQWVAFNSATKTFMASGGGKYSAKEGNYVEHITFFSRDENRVGADLNFAFEIIDGKWHHKGQSSKGQPIYEIWSPYAEAYPTAFMRQN</sequence>
<dbReference type="Proteomes" id="UP000199296">
    <property type="component" value="Unassembled WGS sequence"/>
</dbReference>
<dbReference type="STRING" id="470826.SAMN04488027_108136"/>
<dbReference type="OrthoDB" id="706756at2"/>
<evidence type="ECO:0000313" key="1">
    <source>
        <dbReference type="EMBL" id="SDG83968.1"/>
    </source>
</evidence>
<dbReference type="AlphaFoldDB" id="A0A1G7XID6"/>
<protein>
    <recommendedName>
        <fullName evidence="3">Membrane or secreted protein</fullName>
    </recommendedName>
</protein>
<keyword evidence="2" id="KW-1185">Reference proteome</keyword>
<organism evidence="1 2">
    <name type="scientific">Psychroflexus sediminis</name>
    <dbReference type="NCBI Taxonomy" id="470826"/>
    <lineage>
        <taxon>Bacteria</taxon>
        <taxon>Pseudomonadati</taxon>
        <taxon>Bacteroidota</taxon>
        <taxon>Flavobacteriia</taxon>
        <taxon>Flavobacteriales</taxon>
        <taxon>Flavobacteriaceae</taxon>
        <taxon>Psychroflexus</taxon>
    </lineage>
</organism>
<dbReference type="Gene3D" id="2.40.128.490">
    <property type="entry name" value="Uncharacterised protein PF14869, DUF4488"/>
    <property type="match status" value="1"/>
</dbReference>
<proteinExistence type="predicted"/>
<gene>
    <name evidence="1" type="ORF">SAMN04488027_108136</name>
</gene>
<accession>A0A1G7XID6</accession>
<evidence type="ECO:0000313" key="2">
    <source>
        <dbReference type="Proteomes" id="UP000199296"/>
    </source>
</evidence>
<dbReference type="EMBL" id="FNCW01000008">
    <property type="protein sequence ID" value="SDG83968.1"/>
    <property type="molecule type" value="Genomic_DNA"/>
</dbReference>
<dbReference type="RefSeq" id="WP_093368209.1">
    <property type="nucleotide sequence ID" value="NZ_FNCW01000008.1"/>
</dbReference>
<name>A0A1G7XID6_9FLAO</name>
<evidence type="ECO:0008006" key="3">
    <source>
        <dbReference type="Google" id="ProtNLM"/>
    </source>
</evidence>
<reference evidence="1 2" key="1">
    <citation type="submission" date="2016-10" db="EMBL/GenBank/DDBJ databases">
        <authorList>
            <person name="de Groot N.N."/>
        </authorList>
    </citation>
    <scope>NUCLEOTIDE SEQUENCE [LARGE SCALE GENOMIC DNA]</scope>
    <source>
        <strain evidence="1 2">DSM 19803</strain>
    </source>
</reference>